<feature type="compositionally biased region" description="Acidic residues" evidence="3">
    <location>
        <begin position="144"/>
        <end position="153"/>
    </location>
</feature>
<dbReference type="InterPro" id="IPR036412">
    <property type="entry name" value="HAD-like_sf"/>
</dbReference>
<evidence type="ECO:0000256" key="1">
    <source>
        <dbReference type="ARBA" id="ARBA00005476"/>
    </source>
</evidence>
<dbReference type="GO" id="GO:0019432">
    <property type="term" value="P:triglyceride biosynthetic process"/>
    <property type="evidence" value="ECO:0007669"/>
    <property type="project" value="TreeGrafter"/>
</dbReference>
<feature type="non-terminal residue" evidence="5">
    <location>
        <position position="589"/>
    </location>
</feature>
<accession>A0A4P9Y6B2</accession>
<feature type="compositionally biased region" description="Polar residues" evidence="3">
    <location>
        <begin position="228"/>
        <end position="239"/>
    </location>
</feature>
<feature type="domain" description="LNS2/PITP" evidence="4">
    <location>
        <begin position="377"/>
        <end position="541"/>
    </location>
</feature>
<feature type="compositionally biased region" description="Basic and acidic residues" evidence="3">
    <location>
        <begin position="161"/>
        <end position="178"/>
    </location>
</feature>
<feature type="compositionally biased region" description="Acidic residues" evidence="3">
    <location>
        <begin position="113"/>
        <end position="122"/>
    </location>
</feature>
<dbReference type="EMBL" id="KZ987813">
    <property type="protein sequence ID" value="RKP14608.1"/>
    <property type="molecule type" value="Genomic_DNA"/>
</dbReference>
<dbReference type="Proteomes" id="UP000267251">
    <property type="component" value="Unassembled WGS sequence"/>
</dbReference>
<evidence type="ECO:0000313" key="5">
    <source>
        <dbReference type="EMBL" id="RKP14608.1"/>
    </source>
</evidence>
<feature type="compositionally biased region" description="Acidic residues" evidence="3">
    <location>
        <begin position="254"/>
        <end position="264"/>
    </location>
</feature>
<feature type="compositionally biased region" description="Basic and acidic residues" evidence="3">
    <location>
        <begin position="244"/>
        <end position="253"/>
    </location>
</feature>
<dbReference type="OrthoDB" id="4567at2759"/>
<evidence type="ECO:0000259" key="4">
    <source>
        <dbReference type="SMART" id="SM00775"/>
    </source>
</evidence>
<evidence type="ECO:0000256" key="3">
    <source>
        <dbReference type="SAM" id="MobiDB-lite"/>
    </source>
</evidence>
<comment type="similarity">
    <text evidence="1">Belongs to the lipin family.</text>
</comment>
<dbReference type="InterPro" id="IPR023214">
    <property type="entry name" value="HAD_sf"/>
</dbReference>
<dbReference type="AlphaFoldDB" id="A0A4P9Y6B2"/>
<dbReference type="SUPFAM" id="SSF56784">
    <property type="entry name" value="HAD-like"/>
    <property type="match status" value="1"/>
</dbReference>
<dbReference type="GO" id="GO:0009062">
    <property type="term" value="P:fatty acid catabolic process"/>
    <property type="evidence" value="ECO:0007669"/>
    <property type="project" value="TreeGrafter"/>
</dbReference>
<dbReference type="FunFam" id="3.40.50.1000:FF:000063">
    <property type="entry name" value="Nuclear elongation and deformation protein"/>
    <property type="match status" value="1"/>
</dbReference>
<keyword evidence="2" id="KW-0597">Phosphoprotein</keyword>
<name>A0A4P9Y6B2_9FUNG</name>
<feature type="compositionally biased region" description="Low complexity" evidence="3">
    <location>
        <begin position="199"/>
        <end position="211"/>
    </location>
</feature>
<dbReference type="Gene3D" id="3.40.50.1000">
    <property type="entry name" value="HAD superfamily/HAD-like"/>
    <property type="match status" value="1"/>
</dbReference>
<sequence length="589" mass="66136">MASSIGQYVAKALTNLSDFYRDLNPATLSGAIDVLVVEKAGGEMHGSPFHVRFGKLRLLRPSEKAIEVEVNGERTPYLMKLGEQGEAFFVFKTDKPIPDEYVTSPILQATRPEEEEDMEYFDLDGQAPPPLRPEDFESAHEFSGVEEEEEEESDHNLVVAPEKKEEGDDVGTEHKDSEGQGAFIIPPTLSPYSPDMTQISEASSAITTAAPSPAPSRPHEDGSHSDTEVSSMLLTGTNETIEDLVEKRTKDVEEVTEEEAEEEEERQRWVQEKIRRRKRREVKEHDALTAQKRSSTFPQVAKEGEGGRRRRRRGSKGPGNGRPRRWQYAKTLRLTSDQLKSLGLRRGANEVRFTVAASEGRVYCTSKIFLWPEDAKVVISDIDGTITKSDALGHIFNMVGKDWTHPGVAKLYTDIARNGYHFLYLTSRAIGQADATRGYLRSVEQGPFQLPDGPVIMSPDRLFTSLHREVIMRKPEVFKMACLRDIRRLFIETAGATPGVMETPFYAGFGNRITDAMSYRSVNVPTSRIFTIEYNGDVRLELATGFRSSYISLTDLVDQIFPSLQGGGAELMVSEYNDWNYWRPPLPSL</sequence>
<dbReference type="InterPro" id="IPR013209">
    <property type="entry name" value="LNS2"/>
</dbReference>
<dbReference type="GO" id="GO:0008195">
    <property type="term" value="F:phosphatidate phosphatase activity"/>
    <property type="evidence" value="ECO:0007669"/>
    <property type="project" value="TreeGrafter"/>
</dbReference>
<dbReference type="SMART" id="SM00775">
    <property type="entry name" value="LNS2"/>
    <property type="match status" value="1"/>
</dbReference>
<gene>
    <name evidence="5" type="ORF">BJ684DRAFT_8309</name>
</gene>
<evidence type="ECO:0000256" key="2">
    <source>
        <dbReference type="ARBA" id="ARBA00022553"/>
    </source>
</evidence>
<proteinExistence type="inferred from homology"/>
<dbReference type="InterPro" id="IPR031315">
    <property type="entry name" value="LNS2/PITP"/>
</dbReference>
<keyword evidence="6" id="KW-1185">Reference proteome</keyword>
<evidence type="ECO:0000313" key="6">
    <source>
        <dbReference type="Proteomes" id="UP000267251"/>
    </source>
</evidence>
<feature type="compositionally biased region" description="Basic and acidic residues" evidence="3">
    <location>
        <begin position="217"/>
        <end position="227"/>
    </location>
</feature>
<dbReference type="PANTHER" id="PTHR12181">
    <property type="entry name" value="LIPIN"/>
    <property type="match status" value="1"/>
</dbReference>
<dbReference type="PANTHER" id="PTHR12181:SF12">
    <property type="entry name" value="PHOSPHATIDATE PHOSPHATASE"/>
    <property type="match status" value="1"/>
</dbReference>
<dbReference type="Pfam" id="PF08235">
    <property type="entry name" value="LNS2"/>
    <property type="match status" value="1"/>
</dbReference>
<feature type="region of interest" description="Disordered" evidence="3">
    <location>
        <begin position="112"/>
        <end position="326"/>
    </location>
</feature>
<protein>
    <submittedName>
        <fullName evidence="5">Lipin/Ned1/Smp2-domain-containing protein</fullName>
    </submittedName>
</protein>
<dbReference type="GO" id="GO:0005634">
    <property type="term" value="C:nucleus"/>
    <property type="evidence" value="ECO:0007669"/>
    <property type="project" value="TreeGrafter"/>
</dbReference>
<dbReference type="Pfam" id="PF04571">
    <property type="entry name" value="Lipin_N"/>
    <property type="match status" value="1"/>
</dbReference>
<organism evidence="5 6">
    <name type="scientific">Piptocephalis cylindrospora</name>
    <dbReference type="NCBI Taxonomy" id="1907219"/>
    <lineage>
        <taxon>Eukaryota</taxon>
        <taxon>Fungi</taxon>
        <taxon>Fungi incertae sedis</taxon>
        <taxon>Zoopagomycota</taxon>
        <taxon>Zoopagomycotina</taxon>
        <taxon>Zoopagomycetes</taxon>
        <taxon>Zoopagales</taxon>
        <taxon>Piptocephalidaceae</taxon>
        <taxon>Piptocephalis</taxon>
    </lineage>
</organism>
<dbReference type="InterPro" id="IPR026058">
    <property type="entry name" value="LIPIN"/>
</dbReference>
<dbReference type="InterPro" id="IPR007651">
    <property type="entry name" value="Lipin_N"/>
</dbReference>
<reference evidence="6" key="1">
    <citation type="journal article" date="2018" name="Nat. Microbiol.">
        <title>Leveraging single-cell genomics to expand the fungal tree of life.</title>
        <authorList>
            <person name="Ahrendt S.R."/>
            <person name="Quandt C.A."/>
            <person name="Ciobanu D."/>
            <person name="Clum A."/>
            <person name="Salamov A."/>
            <person name="Andreopoulos B."/>
            <person name="Cheng J.F."/>
            <person name="Woyke T."/>
            <person name="Pelin A."/>
            <person name="Henrissat B."/>
            <person name="Reynolds N.K."/>
            <person name="Benny G.L."/>
            <person name="Smith M.E."/>
            <person name="James T.Y."/>
            <person name="Grigoriev I.V."/>
        </authorList>
    </citation>
    <scope>NUCLEOTIDE SEQUENCE [LARGE SCALE GENOMIC DNA]</scope>
</reference>